<evidence type="ECO:0000313" key="2">
    <source>
        <dbReference type="EMBL" id="SAM65772.1"/>
    </source>
</evidence>
<dbReference type="PANTHER" id="PTHR33570">
    <property type="entry name" value="4-CARBOXYMUCONOLACTONE DECARBOXYLASE FAMILY PROTEIN"/>
    <property type="match status" value="1"/>
</dbReference>
<keyword evidence="2" id="KW-0456">Lyase</keyword>
<dbReference type="SUPFAM" id="SSF69118">
    <property type="entry name" value="AhpD-like"/>
    <property type="match status" value="1"/>
</dbReference>
<sequence length="126" mass="13515">MLNPELLQRGLATLNAIDGAQGEAVMTALADIAPDLGQYIIGFAFGEIYNRPALDLRQRELITLAALAAQGGCENQLRVHIHAALNVGLSREEIIEAFIHCVPYLGFPKVLNAVFVAKAVFADNSA</sequence>
<dbReference type="EC" id="4.1.1.44" evidence="2"/>
<dbReference type="RefSeq" id="WP_079540749.1">
    <property type="nucleotide sequence ID" value="NZ_FKLO01000049.1"/>
</dbReference>
<dbReference type="GO" id="GO:0051920">
    <property type="term" value="F:peroxiredoxin activity"/>
    <property type="evidence" value="ECO:0007669"/>
    <property type="project" value="InterPro"/>
</dbReference>
<dbReference type="Gene3D" id="1.20.1290.10">
    <property type="entry name" value="AhpD-like"/>
    <property type="match status" value="1"/>
</dbReference>
<evidence type="ECO:0000259" key="1">
    <source>
        <dbReference type="Pfam" id="PF02627"/>
    </source>
</evidence>
<accession>A0A1C3H4U5</accession>
<proteinExistence type="predicted"/>
<feature type="domain" description="Carboxymuconolactone decarboxylase-like" evidence="1">
    <location>
        <begin position="34"/>
        <end position="118"/>
    </location>
</feature>
<dbReference type="GO" id="GO:0047575">
    <property type="term" value="F:4-carboxymuconolactone decarboxylase activity"/>
    <property type="evidence" value="ECO:0007669"/>
    <property type="project" value="UniProtKB-EC"/>
</dbReference>
<evidence type="ECO:0000313" key="3">
    <source>
        <dbReference type="Proteomes" id="UP000190837"/>
    </source>
</evidence>
<dbReference type="Pfam" id="PF02627">
    <property type="entry name" value="CMD"/>
    <property type="match status" value="1"/>
</dbReference>
<dbReference type="PANTHER" id="PTHR33570:SF10">
    <property type="entry name" value="GAMMA-CARBOXYMUCONOLACTONE DECARBOXYLASE"/>
    <property type="match status" value="1"/>
</dbReference>
<dbReference type="EMBL" id="FKLO01000049">
    <property type="protein sequence ID" value="SAM65772.1"/>
    <property type="molecule type" value="Genomic_DNA"/>
</dbReference>
<dbReference type="InterPro" id="IPR003779">
    <property type="entry name" value="CMD-like"/>
</dbReference>
<gene>
    <name evidence="2" type="ORF">CHUV0807_1403</name>
</gene>
<name>A0A1C3H4U5_9GAMM</name>
<organism evidence="2 3">
    <name type="scientific">Cardiobacterium hominis</name>
    <dbReference type="NCBI Taxonomy" id="2718"/>
    <lineage>
        <taxon>Bacteria</taxon>
        <taxon>Pseudomonadati</taxon>
        <taxon>Pseudomonadota</taxon>
        <taxon>Gammaproteobacteria</taxon>
        <taxon>Cardiobacteriales</taxon>
        <taxon>Cardiobacteriaceae</taxon>
        <taxon>Cardiobacterium</taxon>
    </lineage>
</organism>
<dbReference type="InterPro" id="IPR029032">
    <property type="entry name" value="AhpD-like"/>
</dbReference>
<dbReference type="Proteomes" id="UP000190837">
    <property type="component" value="Unassembled WGS sequence"/>
</dbReference>
<protein>
    <submittedName>
        <fullName evidence="2">4-carboxymuconolactone decarboxylase</fullName>
        <ecNumber evidence="2">4.1.1.44</ecNumber>
    </submittedName>
</protein>
<dbReference type="AlphaFoldDB" id="A0A1C3H4U5"/>
<reference evidence="3" key="1">
    <citation type="submission" date="2016-04" db="EMBL/GenBank/DDBJ databases">
        <authorList>
            <person name="Tagini F."/>
        </authorList>
    </citation>
    <scope>NUCLEOTIDE SEQUENCE [LARGE SCALE GENOMIC DNA]</scope>
    <source>
        <strain evidence="3">CHUV0807</strain>
    </source>
</reference>
<dbReference type="InterPro" id="IPR052512">
    <property type="entry name" value="4CMD/NDH-1_regulator"/>
</dbReference>